<evidence type="ECO:0000259" key="2">
    <source>
        <dbReference type="Pfam" id="PF03886"/>
    </source>
</evidence>
<evidence type="ECO:0000313" key="4">
    <source>
        <dbReference type="Proteomes" id="UP000029392"/>
    </source>
</evidence>
<feature type="domain" description="ABC-type transport auxiliary lipoprotein component" evidence="2">
    <location>
        <begin position="33"/>
        <end position="190"/>
    </location>
</feature>
<reference evidence="3 4" key="1">
    <citation type="submission" date="2013-09" db="EMBL/GenBank/DDBJ databases">
        <title>Genome sequencing of Arenimonas malthae.</title>
        <authorList>
            <person name="Chen F."/>
            <person name="Wang G."/>
        </authorList>
    </citation>
    <scope>NUCLEOTIDE SEQUENCE [LARGE SCALE GENOMIC DNA]</scope>
    <source>
        <strain evidence="3 4">CC-JY-1</strain>
    </source>
</reference>
<name>A0A091BF35_9GAMM</name>
<dbReference type="OrthoDB" id="5795476at2"/>
<comment type="caution">
    <text evidence="3">The sequence shown here is derived from an EMBL/GenBank/DDBJ whole genome shotgun (WGS) entry which is preliminary data.</text>
</comment>
<feature type="chain" id="PRO_5001871513" description="ABC-type transport auxiliary lipoprotein component domain-containing protein" evidence="1">
    <location>
        <begin position="24"/>
        <end position="211"/>
    </location>
</feature>
<dbReference type="EMBL" id="AVCH01000123">
    <property type="protein sequence ID" value="KFN49414.1"/>
    <property type="molecule type" value="Genomic_DNA"/>
</dbReference>
<dbReference type="eggNOG" id="COG3218">
    <property type="taxonomic scope" value="Bacteria"/>
</dbReference>
<evidence type="ECO:0000313" key="3">
    <source>
        <dbReference type="EMBL" id="KFN49414.1"/>
    </source>
</evidence>
<sequence>MTRRAPRLFALAAALSLAGCSIVGPTAEVQIFAPRTAITADPAWPAVDWQLSVSTPDTHQLLDSTRIAVRPAPDRLQTYKGARWADSAPELLQTALVQAFEDSGRIAAVGRFGGTRGDFGLFTELRAFETVYAGGRPEVVVELQARLVALRGQGGVSAKRFRVVVPSQGEQIEPVVAAFGQAMTQLSQEVVGWTLAEGQRVVTAKEGSAGK</sequence>
<dbReference type="AlphaFoldDB" id="A0A091BF35"/>
<protein>
    <recommendedName>
        <fullName evidence="2">ABC-type transport auxiliary lipoprotein component domain-containing protein</fullName>
    </recommendedName>
</protein>
<keyword evidence="1" id="KW-0732">Signal</keyword>
<feature type="signal peptide" evidence="1">
    <location>
        <begin position="1"/>
        <end position="23"/>
    </location>
</feature>
<dbReference type="Proteomes" id="UP000029392">
    <property type="component" value="Unassembled WGS sequence"/>
</dbReference>
<accession>A0A091BF35</accession>
<gene>
    <name evidence="3" type="ORF">N790_05390</name>
</gene>
<dbReference type="PATRIC" id="fig|1384054.3.peg.1066"/>
<dbReference type="InterPro" id="IPR005586">
    <property type="entry name" value="ABC_trans_aux"/>
</dbReference>
<evidence type="ECO:0000256" key="1">
    <source>
        <dbReference type="SAM" id="SignalP"/>
    </source>
</evidence>
<dbReference type="Pfam" id="PF03886">
    <property type="entry name" value="ABC_trans_aux"/>
    <property type="match status" value="1"/>
</dbReference>
<dbReference type="Gene3D" id="3.40.50.10610">
    <property type="entry name" value="ABC-type transport auxiliary lipoprotein component"/>
    <property type="match status" value="1"/>
</dbReference>
<dbReference type="STRING" id="1384054.N790_05390"/>
<keyword evidence="4" id="KW-1185">Reference proteome</keyword>
<dbReference type="PROSITE" id="PS51257">
    <property type="entry name" value="PROKAR_LIPOPROTEIN"/>
    <property type="match status" value="1"/>
</dbReference>
<organism evidence="3 4">
    <name type="scientific">Arenimonas malthae CC-JY-1</name>
    <dbReference type="NCBI Taxonomy" id="1384054"/>
    <lineage>
        <taxon>Bacteria</taxon>
        <taxon>Pseudomonadati</taxon>
        <taxon>Pseudomonadota</taxon>
        <taxon>Gammaproteobacteria</taxon>
        <taxon>Lysobacterales</taxon>
        <taxon>Lysobacteraceae</taxon>
        <taxon>Arenimonas</taxon>
    </lineage>
</organism>
<proteinExistence type="predicted"/>
<dbReference type="RefSeq" id="WP_043801968.1">
    <property type="nucleotide sequence ID" value="NZ_AVCH01000123.1"/>
</dbReference>
<dbReference type="SUPFAM" id="SSF159594">
    <property type="entry name" value="XCC0632-like"/>
    <property type="match status" value="1"/>
</dbReference>